<gene>
    <name evidence="3" type="ORF">DFR24_2492</name>
</gene>
<dbReference type="InterPro" id="IPR052196">
    <property type="entry name" value="Bact_Kbp"/>
</dbReference>
<organism evidence="3 4">
    <name type="scientific">Panacagrimonas perspica</name>
    <dbReference type="NCBI Taxonomy" id="381431"/>
    <lineage>
        <taxon>Bacteria</taxon>
        <taxon>Pseudomonadati</taxon>
        <taxon>Pseudomonadota</taxon>
        <taxon>Gammaproteobacteria</taxon>
        <taxon>Nevskiales</taxon>
        <taxon>Nevskiaceae</taxon>
        <taxon>Panacagrimonas</taxon>
    </lineage>
</organism>
<dbReference type="PROSITE" id="PS51782">
    <property type="entry name" value="LYSM"/>
    <property type="match status" value="1"/>
</dbReference>
<dbReference type="SUPFAM" id="SSF54106">
    <property type="entry name" value="LysM domain"/>
    <property type="match status" value="1"/>
</dbReference>
<protein>
    <submittedName>
        <fullName evidence="3">LysM domain-containing protein</fullName>
    </submittedName>
</protein>
<dbReference type="Pfam" id="PF01476">
    <property type="entry name" value="LysM"/>
    <property type="match status" value="1"/>
</dbReference>
<dbReference type="EMBL" id="SOBT01000009">
    <property type="protein sequence ID" value="TDU28127.1"/>
    <property type="molecule type" value="Genomic_DNA"/>
</dbReference>
<feature type="signal peptide" evidence="1">
    <location>
        <begin position="1"/>
        <end position="22"/>
    </location>
</feature>
<dbReference type="Proteomes" id="UP000295341">
    <property type="component" value="Unassembled WGS sequence"/>
</dbReference>
<dbReference type="PROSITE" id="PS51257">
    <property type="entry name" value="PROKAR_LIPOPROTEIN"/>
    <property type="match status" value="1"/>
</dbReference>
<dbReference type="AlphaFoldDB" id="A0A4R7P3A8"/>
<accession>A0A4R7P3A8</accession>
<evidence type="ECO:0000313" key="4">
    <source>
        <dbReference type="Proteomes" id="UP000295341"/>
    </source>
</evidence>
<evidence type="ECO:0000313" key="3">
    <source>
        <dbReference type="EMBL" id="TDU28127.1"/>
    </source>
</evidence>
<dbReference type="InterPro" id="IPR018392">
    <property type="entry name" value="LysM"/>
</dbReference>
<dbReference type="SMART" id="SM00257">
    <property type="entry name" value="LysM"/>
    <property type="match status" value="1"/>
</dbReference>
<dbReference type="InterPro" id="IPR036779">
    <property type="entry name" value="LysM_dom_sf"/>
</dbReference>
<keyword evidence="4" id="KW-1185">Reference proteome</keyword>
<evidence type="ECO:0000256" key="1">
    <source>
        <dbReference type="SAM" id="SignalP"/>
    </source>
</evidence>
<reference evidence="3 4" key="1">
    <citation type="submission" date="2019-03" db="EMBL/GenBank/DDBJ databases">
        <title>Genomic Encyclopedia of Type Strains, Phase IV (KMG-IV): sequencing the most valuable type-strain genomes for metagenomic binning, comparative biology and taxonomic classification.</title>
        <authorList>
            <person name="Goeker M."/>
        </authorList>
    </citation>
    <scope>NUCLEOTIDE SEQUENCE [LARGE SCALE GENOMIC DNA]</scope>
    <source>
        <strain evidence="3 4">DSM 26377</strain>
    </source>
</reference>
<dbReference type="CDD" id="cd00118">
    <property type="entry name" value="LysM"/>
    <property type="match status" value="1"/>
</dbReference>
<dbReference type="Gene3D" id="3.10.350.10">
    <property type="entry name" value="LysM domain"/>
    <property type="match status" value="1"/>
</dbReference>
<dbReference type="PANTHER" id="PTHR34700">
    <property type="entry name" value="POTASSIUM BINDING PROTEIN KBP"/>
    <property type="match status" value="1"/>
</dbReference>
<name>A0A4R7P3A8_9GAMM</name>
<feature type="chain" id="PRO_5020601468" evidence="1">
    <location>
        <begin position="23"/>
        <end position="378"/>
    </location>
</feature>
<sequence>MRVVAGAGTAAVLAACATTTQAPEPAPVPPPEAVVAEPVAPVRPAPTPLLESAPVVREDAPLEYVVKKGDTLWGIANRFMLDPWQWPEVWYVNDQVRNPHKIYPGDRLKLVYVNGRPRLGTDTRVSGVGVERLSPQVREEPLDGAIPIIPIDAIRNFLRGPRLVTSDELNASPYLLAFDDDHLVGGQGVNIYVENLEPEQAYTYSVVRRGEMYRDPDNGDTLGYEAIPVGDAEVLEYGKPSTALLSRSLREALVGDRLLPAEPEAFSENFYPRAPAGAIDGRIIAVTDALSQIGQYQIVTLNRGTDHGLEPGHVLDILQSNRIAQDPYSIRRVKLPDSFVGQLIVFKVTPRVSFGLVMAITEPVHKMDKVEKPVAGRR</sequence>
<feature type="domain" description="LysM" evidence="2">
    <location>
        <begin position="62"/>
        <end position="110"/>
    </location>
</feature>
<evidence type="ECO:0000259" key="2">
    <source>
        <dbReference type="PROSITE" id="PS51782"/>
    </source>
</evidence>
<dbReference type="PANTHER" id="PTHR34700:SF4">
    <property type="entry name" value="PHAGE-LIKE ELEMENT PBSX PROTEIN XKDP"/>
    <property type="match status" value="1"/>
</dbReference>
<proteinExistence type="predicted"/>
<comment type="caution">
    <text evidence="3">The sequence shown here is derived from an EMBL/GenBank/DDBJ whole genome shotgun (WGS) entry which is preliminary data.</text>
</comment>
<dbReference type="RefSeq" id="WP_246051644.1">
    <property type="nucleotide sequence ID" value="NZ_MWIN01000044.1"/>
</dbReference>
<keyword evidence="1" id="KW-0732">Signal</keyword>